<name>A0A6N6JB52_9RHOB</name>
<dbReference type="RefSeq" id="WP_159804343.1">
    <property type="nucleotide sequence ID" value="NZ_BLJE01000001.1"/>
</dbReference>
<gene>
    <name evidence="1" type="ORF">KIN_04790</name>
</gene>
<accession>A0A6N6JB52</accession>
<protein>
    <submittedName>
        <fullName evidence="1">Uncharacterized protein</fullName>
    </submittedName>
</protein>
<sequence>MPSSPNLVTADTQRFNVSITTFEATVAGQSNQFSYHEIENCAVIIGAPDAVLRLIDWDAVLDGKRKLS</sequence>
<reference evidence="1 2" key="1">
    <citation type="submission" date="2019-12" db="EMBL/GenBank/DDBJ databases">
        <title>Litoreibacter badius sp. nov., a novel bacteriochlorophyll a-containing bacterium in the genus Litoreibacter.</title>
        <authorList>
            <person name="Kanamuro M."/>
            <person name="Takabe Y."/>
            <person name="Mori K."/>
            <person name="Takaichi S."/>
            <person name="Hanada S."/>
        </authorList>
    </citation>
    <scope>NUCLEOTIDE SEQUENCE [LARGE SCALE GENOMIC DNA]</scope>
    <source>
        <strain evidence="1 2">K6</strain>
    </source>
</reference>
<evidence type="ECO:0000313" key="1">
    <source>
        <dbReference type="EMBL" id="GFE63405.1"/>
    </source>
</evidence>
<proteinExistence type="predicted"/>
<organism evidence="1 2">
    <name type="scientific">Litoreibacter roseus</name>
    <dbReference type="NCBI Taxonomy" id="2601869"/>
    <lineage>
        <taxon>Bacteria</taxon>
        <taxon>Pseudomonadati</taxon>
        <taxon>Pseudomonadota</taxon>
        <taxon>Alphaproteobacteria</taxon>
        <taxon>Rhodobacterales</taxon>
        <taxon>Roseobacteraceae</taxon>
        <taxon>Litoreibacter</taxon>
    </lineage>
</organism>
<dbReference type="Proteomes" id="UP000436822">
    <property type="component" value="Unassembled WGS sequence"/>
</dbReference>
<dbReference type="EMBL" id="BLJE01000001">
    <property type="protein sequence ID" value="GFE63405.1"/>
    <property type="molecule type" value="Genomic_DNA"/>
</dbReference>
<comment type="caution">
    <text evidence="1">The sequence shown here is derived from an EMBL/GenBank/DDBJ whole genome shotgun (WGS) entry which is preliminary data.</text>
</comment>
<evidence type="ECO:0000313" key="2">
    <source>
        <dbReference type="Proteomes" id="UP000436822"/>
    </source>
</evidence>
<dbReference type="AlphaFoldDB" id="A0A6N6JB52"/>
<keyword evidence="2" id="KW-1185">Reference proteome</keyword>